<comment type="caution">
    <text evidence="1">The sequence shown here is derived from an EMBL/GenBank/DDBJ whole genome shotgun (WGS) entry which is preliminary data.</text>
</comment>
<evidence type="ECO:0008006" key="3">
    <source>
        <dbReference type="Google" id="ProtNLM"/>
    </source>
</evidence>
<accession>A0A4R1FM44</accession>
<protein>
    <recommendedName>
        <fullName evidence="3">DUF2322 family protein</fullName>
    </recommendedName>
</protein>
<dbReference type="PIRSF" id="PIRSF019302">
    <property type="entry name" value="UCP019302"/>
    <property type="match status" value="1"/>
</dbReference>
<dbReference type="Proteomes" id="UP000294702">
    <property type="component" value="Unassembled WGS sequence"/>
</dbReference>
<keyword evidence="2" id="KW-1185">Reference proteome</keyword>
<dbReference type="Pfam" id="PF10084">
    <property type="entry name" value="DUF2322"/>
    <property type="match status" value="1"/>
</dbReference>
<dbReference type="OrthoDB" id="7596112at2"/>
<dbReference type="InterPro" id="IPR016755">
    <property type="entry name" value="UCP019302"/>
</dbReference>
<reference evidence="1 2" key="1">
    <citation type="submission" date="2019-03" db="EMBL/GenBank/DDBJ databases">
        <title>Genomic Encyclopedia of Type Strains, Phase IV (KMG-IV): sequencing the most valuable type-strain genomes for metagenomic binning, comparative biology and taxonomic classification.</title>
        <authorList>
            <person name="Goeker M."/>
        </authorList>
    </citation>
    <scope>NUCLEOTIDE SEQUENCE [LARGE SCALE GENOMIC DNA]</scope>
    <source>
        <strain evidence="1 2">DSM 15534</strain>
    </source>
</reference>
<sequence length="105" mass="11704">MKDFKQILDTLPSIEHLSGLSVLSGDTVVQYIPALEGKLGSLKVYNALAQEFNGKLDPISAQKGLELFAEHTTDAREHLGKHPNIDLLFRVIDEDICYQLVPDEK</sequence>
<gene>
    <name evidence="1" type="ORF">EV694_1889</name>
</gene>
<dbReference type="AlphaFoldDB" id="A0A4R1FM44"/>
<dbReference type="EMBL" id="SMFT01000005">
    <property type="protein sequence ID" value="TCJ95887.1"/>
    <property type="molecule type" value="Genomic_DNA"/>
</dbReference>
<organism evidence="1 2">
    <name type="scientific">Volucribacter psittacicida</name>
    <dbReference type="NCBI Taxonomy" id="203482"/>
    <lineage>
        <taxon>Bacteria</taxon>
        <taxon>Pseudomonadati</taxon>
        <taxon>Pseudomonadota</taxon>
        <taxon>Gammaproteobacteria</taxon>
        <taxon>Pasteurellales</taxon>
        <taxon>Pasteurellaceae</taxon>
        <taxon>Volucribacter</taxon>
    </lineage>
</organism>
<evidence type="ECO:0000313" key="1">
    <source>
        <dbReference type="EMBL" id="TCJ95887.1"/>
    </source>
</evidence>
<name>A0A4R1FM44_9PAST</name>
<proteinExistence type="predicted"/>
<dbReference type="RefSeq" id="WP_132691802.1">
    <property type="nucleotide sequence ID" value="NZ_SMFT01000005.1"/>
</dbReference>
<evidence type="ECO:0000313" key="2">
    <source>
        <dbReference type="Proteomes" id="UP000294702"/>
    </source>
</evidence>